<evidence type="ECO:0000313" key="2">
    <source>
        <dbReference type="Proteomes" id="UP000323653"/>
    </source>
</evidence>
<sequence>MLEKGSGSVRTTIFGYGAPISDIEAVNLLNHAWGTPDDRSMEQFEIIDVLPQERIAKATERIYT</sequence>
<dbReference type="AlphaFoldDB" id="A0A5C0VFA6"/>
<keyword evidence="2" id="KW-1185">Reference proteome</keyword>
<dbReference type="EMBL" id="CP043329">
    <property type="protein sequence ID" value="QEK51418.1"/>
    <property type="molecule type" value="Genomic_DNA"/>
</dbReference>
<gene>
    <name evidence="1" type="ORF">FYC62_06870</name>
</gene>
<organism evidence="1 2">
    <name type="scientific">Pedobacter aquae</name>
    <dbReference type="NCBI Taxonomy" id="2605747"/>
    <lineage>
        <taxon>Bacteria</taxon>
        <taxon>Pseudomonadati</taxon>
        <taxon>Bacteroidota</taxon>
        <taxon>Sphingobacteriia</taxon>
        <taxon>Sphingobacteriales</taxon>
        <taxon>Sphingobacteriaceae</taxon>
        <taxon>Pedobacter</taxon>
    </lineage>
</organism>
<name>A0A5C0VFA6_9SPHI</name>
<dbReference type="KEGG" id="pej:FYC62_06870"/>
<dbReference type="RefSeq" id="WP_149074428.1">
    <property type="nucleotide sequence ID" value="NZ_CP043329.1"/>
</dbReference>
<accession>A0A5C0VFA6</accession>
<proteinExistence type="predicted"/>
<reference evidence="1 2" key="1">
    <citation type="submission" date="2019-08" db="EMBL/GenBank/DDBJ databases">
        <title>Pedobacter sp. nov., isolated from Han river, South Korea.</title>
        <authorList>
            <person name="Lee D.-H."/>
            <person name="Kim Y.-S."/>
            <person name="Hwang E.-M."/>
            <person name="Le Tran T.C."/>
            <person name="Cha C.-J."/>
        </authorList>
    </citation>
    <scope>NUCLEOTIDE SEQUENCE [LARGE SCALE GENOMIC DNA]</scope>
    <source>
        <strain evidence="1 2">CJ43</strain>
    </source>
</reference>
<protein>
    <submittedName>
        <fullName evidence="1">Uncharacterized protein</fullName>
    </submittedName>
</protein>
<evidence type="ECO:0000313" key="1">
    <source>
        <dbReference type="EMBL" id="QEK51418.1"/>
    </source>
</evidence>
<dbReference type="Proteomes" id="UP000323653">
    <property type="component" value="Chromosome"/>
</dbReference>